<dbReference type="InterPro" id="IPR045851">
    <property type="entry name" value="AMP-bd_C_sf"/>
</dbReference>
<dbReference type="GO" id="GO:0016405">
    <property type="term" value="F:CoA-ligase activity"/>
    <property type="evidence" value="ECO:0007669"/>
    <property type="project" value="TreeGrafter"/>
</dbReference>
<dbReference type="InterPro" id="IPR025110">
    <property type="entry name" value="AMP-bd_C"/>
</dbReference>
<dbReference type="RefSeq" id="WP_066064604.1">
    <property type="nucleotide sequence ID" value="NZ_CP013015.1"/>
</dbReference>
<protein>
    <submittedName>
        <fullName evidence="3">Long-chain fatty acid--CoA ligase</fullName>
    </submittedName>
</protein>
<name>A0A7U4TIU8_DESA2</name>
<evidence type="ECO:0000313" key="3">
    <source>
        <dbReference type="EMBL" id="AMM41718.1"/>
    </source>
</evidence>
<dbReference type="InterPro" id="IPR000873">
    <property type="entry name" value="AMP-dep_synth/lig_dom"/>
</dbReference>
<dbReference type="EMBL" id="CP013015">
    <property type="protein sequence ID" value="AMM41718.1"/>
    <property type="molecule type" value="Genomic_DNA"/>
</dbReference>
<dbReference type="KEGG" id="daw:HS1_001924"/>
<organism evidence="3 4">
    <name type="scientific">Desulfofervidus auxilii</name>
    <dbReference type="NCBI Taxonomy" id="1621989"/>
    <lineage>
        <taxon>Bacteria</taxon>
        <taxon>Pseudomonadati</taxon>
        <taxon>Thermodesulfobacteriota</taxon>
        <taxon>Candidatus Desulfofervidia</taxon>
        <taxon>Candidatus Desulfofervidales</taxon>
        <taxon>Candidatus Desulfofervidaceae</taxon>
        <taxon>Candidatus Desulfofervidus</taxon>
    </lineage>
</organism>
<accession>A0A7U4TIU8</accession>
<dbReference type="Gene3D" id="3.40.50.12780">
    <property type="entry name" value="N-terminal domain of ligase-like"/>
    <property type="match status" value="1"/>
</dbReference>
<dbReference type="Proteomes" id="UP000070560">
    <property type="component" value="Chromosome"/>
</dbReference>
<keyword evidence="4" id="KW-1185">Reference proteome</keyword>
<proteinExistence type="predicted"/>
<evidence type="ECO:0000259" key="2">
    <source>
        <dbReference type="Pfam" id="PF13193"/>
    </source>
</evidence>
<dbReference type="OrthoDB" id="5483897at2"/>
<dbReference type="SUPFAM" id="SSF56801">
    <property type="entry name" value="Acetyl-CoA synthetase-like"/>
    <property type="match status" value="1"/>
</dbReference>
<evidence type="ECO:0000259" key="1">
    <source>
        <dbReference type="Pfam" id="PF00501"/>
    </source>
</evidence>
<feature type="domain" description="AMP-dependent synthetase/ligase" evidence="1">
    <location>
        <begin position="10"/>
        <end position="355"/>
    </location>
</feature>
<dbReference type="AlphaFoldDB" id="A0A7U4TIU8"/>
<dbReference type="PANTHER" id="PTHR24096">
    <property type="entry name" value="LONG-CHAIN-FATTY-ACID--COA LIGASE"/>
    <property type="match status" value="1"/>
</dbReference>
<dbReference type="PROSITE" id="PS00455">
    <property type="entry name" value="AMP_BINDING"/>
    <property type="match status" value="1"/>
</dbReference>
<sequence length="489" mass="54873">MNIYESLLYTAKNYPDKLALVYKGQKETFPELLNKVQRLMTSFQTLGMKKGEKLAIYLPNCPQYIYAYLAALGLGVTVVPLDPSIKQHELKNILAHAEVNYLIAKELFTFDLPSFKKTITDIDNLINNSQSAVPREELIKEKELAIIIYTSGTTGRPKAIPLTYRHLDSPVATMKYFDLIEPFKVLICYVPLSHAGGLVYLLMLACTGSTLVLGERFTPGRFLKDIETYGVTASWVPPTILEAMLKTREINKVRLDSLKLIVYFGAPASPRLLKEFEERFPHVTGITGWGLTESAAPNVLLPKNAPPEKRFRKGILGKPAPWVEIKIVDDKGDELPCNEIGEILLKGWFVMPGYYKEPELTKEIIKDGWLYTGDLGYLDEEGYLYITGRKKEVIITGGINVYANEVEFVIAEHPKVAEVAVVGVQDGLRGEVVKAVVVSKNGLQISPQEIIHFCRKKLSGYKVPRVIEFRNELPKTPLGKIKKTELING</sequence>
<gene>
    <name evidence="3" type="ORF">HS1_001924</name>
</gene>
<dbReference type="Gene3D" id="3.30.300.30">
    <property type="match status" value="1"/>
</dbReference>
<keyword evidence="3" id="KW-0436">Ligase</keyword>
<dbReference type="InterPro" id="IPR020845">
    <property type="entry name" value="AMP-binding_CS"/>
</dbReference>
<reference evidence="3 4" key="1">
    <citation type="submission" date="2015-10" db="EMBL/GenBank/DDBJ databases">
        <title>Candidatus Desulfofervidus auxilii, a hydrogenotrophic sulfate-reducing bacterium involved in the thermophilic anaerobic oxidation of methane.</title>
        <authorList>
            <person name="Krukenberg V."/>
            <person name="Richter M."/>
            <person name="Wegener G."/>
        </authorList>
    </citation>
    <scope>NUCLEOTIDE SEQUENCE [LARGE SCALE GENOMIC DNA]</scope>
    <source>
        <strain evidence="3 4">HS1</strain>
    </source>
</reference>
<evidence type="ECO:0000313" key="4">
    <source>
        <dbReference type="Proteomes" id="UP000070560"/>
    </source>
</evidence>
<dbReference type="Pfam" id="PF13193">
    <property type="entry name" value="AMP-binding_C"/>
    <property type="match status" value="1"/>
</dbReference>
<dbReference type="Pfam" id="PF00501">
    <property type="entry name" value="AMP-binding"/>
    <property type="match status" value="1"/>
</dbReference>
<dbReference type="InterPro" id="IPR042099">
    <property type="entry name" value="ANL_N_sf"/>
</dbReference>
<feature type="domain" description="AMP-binding enzyme C-terminal" evidence="2">
    <location>
        <begin position="405"/>
        <end position="480"/>
    </location>
</feature>